<dbReference type="SUPFAM" id="SSF51735">
    <property type="entry name" value="NAD(P)-binding Rossmann-fold domains"/>
    <property type="match status" value="1"/>
</dbReference>
<dbReference type="AlphaFoldDB" id="E1QSY2"/>
<feature type="domain" description="Myo-inositol-1-phosphate synthase GAPDH-like" evidence="2">
    <location>
        <begin position="190"/>
        <end position="293"/>
    </location>
</feature>
<dbReference type="GO" id="GO:0008654">
    <property type="term" value="P:phospholipid biosynthetic process"/>
    <property type="evidence" value="ECO:0007669"/>
    <property type="project" value="InterPro"/>
</dbReference>
<protein>
    <submittedName>
        <fullName evidence="3">Myo-inositol-1-phosphate synthase</fullName>
    </submittedName>
</protein>
<name>E1QSY2_VULDI</name>
<reference evidence="3 4" key="1">
    <citation type="journal article" date="2010" name="Stand. Genomic Sci.">
        <title>Complete genome sequence of Vulcanisaeta distributa type strain (IC-017).</title>
        <authorList>
            <person name="Mavromatis K."/>
            <person name="Sikorski J."/>
            <person name="Pabst E."/>
            <person name="Teshima H."/>
            <person name="Lapidus A."/>
            <person name="Lucas S."/>
            <person name="Nolan M."/>
            <person name="Glavina Del Rio T."/>
            <person name="Cheng J.F."/>
            <person name="Bruce D."/>
            <person name="Goodwin L."/>
            <person name="Pitluck S."/>
            <person name="Liolios K."/>
            <person name="Ivanova N."/>
            <person name="Mikhailova N."/>
            <person name="Pati A."/>
            <person name="Chen A."/>
            <person name="Palaniappan K."/>
            <person name="Land M."/>
            <person name="Hauser L."/>
            <person name="Chang Y.J."/>
            <person name="Jeffries C.D."/>
            <person name="Rohde M."/>
            <person name="Spring S."/>
            <person name="Goker M."/>
            <person name="Wirth R."/>
            <person name="Woyke T."/>
            <person name="Bristow J."/>
            <person name="Eisen J.A."/>
            <person name="Markowitz V."/>
            <person name="Hugenholtz P."/>
            <person name="Klenk H.P."/>
            <person name="Kyrpides N.C."/>
        </authorList>
    </citation>
    <scope>NUCLEOTIDE SEQUENCE [LARGE SCALE GENOMIC DNA]</scope>
    <source>
        <strain evidence="4">DSM 14429 / JCM 11212 / NBRC 100878 / IC-017</strain>
    </source>
</reference>
<evidence type="ECO:0000313" key="4">
    <source>
        <dbReference type="Proteomes" id="UP000006681"/>
    </source>
</evidence>
<comment type="similarity">
    <text evidence="1">Belongs to the myo-inositol 1-phosphate synthase family.</text>
</comment>
<dbReference type="GO" id="GO:0006021">
    <property type="term" value="P:inositol biosynthetic process"/>
    <property type="evidence" value="ECO:0007669"/>
    <property type="project" value="InterPro"/>
</dbReference>
<organism evidence="3 4">
    <name type="scientific">Vulcanisaeta distributa (strain DSM 14429 / JCM 11212 / NBRC 100878 / IC-017)</name>
    <dbReference type="NCBI Taxonomy" id="572478"/>
    <lineage>
        <taxon>Archaea</taxon>
        <taxon>Thermoproteota</taxon>
        <taxon>Thermoprotei</taxon>
        <taxon>Thermoproteales</taxon>
        <taxon>Thermoproteaceae</taxon>
        <taxon>Vulcanisaeta</taxon>
    </lineage>
</organism>
<accession>E1QSY2</accession>
<dbReference type="Pfam" id="PF01658">
    <property type="entry name" value="Inos-1-P_synth"/>
    <property type="match status" value="1"/>
</dbReference>
<dbReference type="GeneID" id="9752398"/>
<dbReference type="PIRSF" id="PIRSF015578">
    <property type="entry name" value="Myoinos-ppht_syn"/>
    <property type="match status" value="1"/>
</dbReference>
<evidence type="ECO:0000313" key="3">
    <source>
        <dbReference type="EMBL" id="ADN50849.1"/>
    </source>
</evidence>
<keyword evidence="4" id="KW-1185">Reference proteome</keyword>
<gene>
    <name evidence="3" type="ordered locus">Vdis_1463</name>
</gene>
<dbReference type="Gene3D" id="3.40.50.720">
    <property type="entry name" value="NAD(P)-binding Rossmann-like Domain"/>
    <property type="match status" value="1"/>
</dbReference>
<dbReference type="EMBL" id="CP002100">
    <property type="protein sequence ID" value="ADN50849.1"/>
    <property type="molecule type" value="Genomic_DNA"/>
</dbReference>
<sequence>MKSSINVAIAGVGNTASAFIQGLKYCEIEPEPVGLAFQRIGPYEPRDIRVVAAFDVDSRKVGKDLGEAIFTEPNNALKVIDVGKLGVIVRAGPLLDGIAEQLRNTFIPITEGSIEDVIRELESTNAHILINYLPTGAQRASEAYAEAALRSGTAFVNAMPSVIATSKEWQEKFEKAKLPLAGDDVQNQLGATVLHKTIIRLLALRGVKIEGTYQLNVGGTPDFLNLMYRKGQKERTKTEAVKRMAEGEDFDAYISPVAYIRFLGSRKIAHMLIEARGFANVPIRIRVDLEVYDPFNNAGVMIDIVRVVKLAMDREIGGPLISLSAWAFKNPPVHAPPDVAYQWLIEFIEGKRNK</sequence>
<dbReference type="RefSeq" id="WP_013336574.1">
    <property type="nucleotide sequence ID" value="NC_014537.1"/>
</dbReference>
<reference evidence="4" key="2">
    <citation type="journal article" date="2010" name="Stand. Genomic Sci.">
        <title>Complete genome sequence of Vulcanisaeta distributa type strain (IC-017T).</title>
        <authorList>
            <person name="Mavromatis K."/>
            <person name="Sikorski J."/>
            <person name="Pabst E."/>
            <person name="Teshima H."/>
            <person name="Lapidus A."/>
            <person name="Lucas S."/>
            <person name="Nolan M."/>
            <person name="Glavina Del Rio T."/>
            <person name="Cheng J."/>
            <person name="Bruce D."/>
            <person name="Goodwin L."/>
            <person name="Pitluck S."/>
            <person name="Liolios K."/>
            <person name="Ivanova N."/>
            <person name="Mikhailova N."/>
            <person name="Pati A."/>
            <person name="Chen A."/>
            <person name="Palaniappan K."/>
            <person name="Land M."/>
            <person name="Hauser L."/>
            <person name="Chang Y."/>
            <person name="Jeffries C."/>
            <person name="Rohde M."/>
            <person name="Spring S."/>
            <person name="Goker M."/>
            <person name="Wirth R."/>
            <person name="Woyke T."/>
            <person name="Bristow J."/>
            <person name="Eisen J."/>
            <person name="Markowitz V."/>
            <person name="Hugenholtz P."/>
            <person name="Klenk H."/>
            <person name="Kyrpides N."/>
        </authorList>
    </citation>
    <scope>NUCLEOTIDE SEQUENCE [LARGE SCALE GENOMIC DNA]</scope>
    <source>
        <strain evidence="4">DSM 14429 / JCM 11212 / NBRC 100878 / IC-017</strain>
    </source>
</reference>
<dbReference type="Gene3D" id="3.30.360.10">
    <property type="entry name" value="Dihydrodipicolinate Reductase, domain 2"/>
    <property type="match status" value="1"/>
</dbReference>
<dbReference type="InterPro" id="IPR002587">
    <property type="entry name" value="Myo-inos-1-P_Synthase"/>
</dbReference>
<dbReference type="InterPro" id="IPR013021">
    <property type="entry name" value="Myo-inos-1-P_Synthase_GAPDH"/>
</dbReference>
<proteinExistence type="inferred from homology"/>
<dbReference type="PANTHER" id="PTHR43125:SF1">
    <property type="entry name" value="INOSITOL-3-PHOSPHATE SYNTHASE"/>
    <property type="match status" value="1"/>
</dbReference>
<dbReference type="KEGG" id="vdi:Vdis_1463"/>
<dbReference type="GO" id="GO:0004512">
    <property type="term" value="F:inositol-3-phosphate synthase activity"/>
    <property type="evidence" value="ECO:0007669"/>
    <property type="project" value="InterPro"/>
</dbReference>
<dbReference type="eggNOG" id="arCOG04213">
    <property type="taxonomic scope" value="Archaea"/>
</dbReference>
<dbReference type="InterPro" id="IPR052199">
    <property type="entry name" value="MIPS"/>
</dbReference>
<dbReference type="SUPFAM" id="SSF55347">
    <property type="entry name" value="Glyceraldehyde-3-phosphate dehydrogenase-like, C-terminal domain"/>
    <property type="match status" value="1"/>
</dbReference>
<dbReference type="STRING" id="572478.Vdis_1463"/>
<dbReference type="HOGENOM" id="CLU_050011_0_0_2"/>
<dbReference type="OrthoDB" id="80661at2157"/>
<dbReference type="PANTHER" id="PTHR43125">
    <property type="entry name" value="INOSITOL-3-PHOSPHATE SYNTHASE"/>
    <property type="match status" value="1"/>
</dbReference>
<evidence type="ECO:0000256" key="1">
    <source>
        <dbReference type="ARBA" id="ARBA00010813"/>
    </source>
</evidence>
<evidence type="ECO:0000259" key="2">
    <source>
        <dbReference type="Pfam" id="PF01658"/>
    </source>
</evidence>
<dbReference type="Proteomes" id="UP000006681">
    <property type="component" value="Chromosome"/>
</dbReference>
<dbReference type="InterPro" id="IPR036291">
    <property type="entry name" value="NAD(P)-bd_dom_sf"/>
</dbReference>